<keyword evidence="1" id="KW-0863">Zinc-finger</keyword>
<dbReference type="InterPro" id="IPR001878">
    <property type="entry name" value="Znf_CCHC"/>
</dbReference>
<reference evidence="3" key="1">
    <citation type="submission" date="2022-04" db="EMBL/GenBank/DDBJ databases">
        <title>Carnegiea gigantea Genome sequencing and assembly v2.</title>
        <authorList>
            <person name="Copetti D."/>
            <person name="Sanderson M.J."/>
            <person name="Burquez A."/>
            <person name="Wojciechowski M.F."/>
        </authorList>
    </citation>
    <scope>NUCLEOTIDE SEQUENCE</scope>
    <source>
        <strain evidence="3">SGP5-SGP5p</strain>
        <tissue evidence="3">Aerial part</tissue>
    </source>
</reference>
<dbReference type="PANTHER" id="PTHR31286">
    <property type="entry name" value="GLYCINE-RICH CELL WALL STRUCTURAL PROTEIN 1.8-LIKE"/>
    <property type="match status" value="1"/>
</dbReference>
<sequence>MKIPSEVEFTTARFWVKAYDLPAKTHTIAFAQCVGKQLGTFVSCKATTVFGVDRSLCFRVDIDITKTLHRGVNGMGDMGPIWVKIKSVKLPEFCYGCGMLGHVLKGCDIMPPNVAEEDLQYKDWLQEQSWANVVRAVWSSTSHVDAAENLMGRVERCAGELSRWNKEIFGQAGTEIRKLEQQDDRWLPRPNAFRPITPHKEAFTSSKLSDLIDHTNVCWHESLIRDIFLPYDADCILSIPLCSLRPEDKLNWHYHTQGIFSVKSTYHMVIDDSHANRAGSSSPANDTRKVLWKCVVSPRIKLVGWRACADILPMDTNIVRRMPGSSMAYPVCGHVEELDAHAIFECPLALQIWDGCGLDENLWVSKYGSLRDCLGKNTRSRFIFGKADNNLGVLGLRAIAFVRSFREAQEREGLPSTMIHSELWRPLAQGCMKLIMTVEI</sequence>
<evidence type="ECO:0000313" key="3">
    <source>
        <dbReference type="EMBL" id="KAJ8428133.1"/>
    </source>
</evidence>
<dbReference type="PROSITE" id="PS50158">
    <property type="entry name" value="ZF_CCHC"/>
    <property type="match status" value="1"/>
</dbReference>
<dbReference type="PANTHER" id="PTHR31286:SF167">
    <property type="entry name" value="OS09G0268800 PROTEIN"/>
    <property type="match status" value="1"/>
</dbReference>
<dbReference type="EMBL" id="JAKOGI010001047">
    <property type="protein sequence ID" value="KAJ8428133.1"/>
    <property type="molecule type" value="Genomic_DNA"/>
</dbReference>
<dbReference type="AlphaFoldDB" id="A0A9Q1JNZ6"/>
<proteinExistence type="predicted"/>
<keyword evidence="1" id="KW-0479">Metal-binding</keyword>
<dbReference type="Pfam" id="PF13966">
    <property type="entry name" value="zf-RVT"/>
    <property type="match status" value="1"/>
</dbReference>
<dbReference type="Proteomes" id="UP001153076">
    <property type="component" value="Unassembled WGS sequence"/>
</dbReference>
<name>A0A9Q1JNZ6_9CARY</name>
<dbReference type="InterPro" id="IPR040256">
    <property type="entry name" value="At4g02000-like"/>
</dbReference>
<dbReference type="InterPro" id="IPR026960">
    <property type="entry name" value="RVT-Znf"/>
</dbReference>
<keyword evidence="1" id="KW-0862">Zinc</keyword>
<evidence type="ECO:0000259" key="2">
    <source>
        <dbReference type="PROSITE" id="PS50158"/>
    </source>
</evidence>
<dbReference type="OrthoDB" id="1936608at2759"/>
<organism evidence="3 4">
    <name type="scientific">Carnegiea gigantea</name>
    <dbReference type="NCBI Taxonomy" id="171969"/>
    <lineage>
        <taxon>Eukaryota</taxon>
        <taxon>Viridiplantae</taxon>
        <taxon>Streptophyta</taxon>
        <taxon>Embryophyta</taxon>
        <taxon>Tracheophyta</taxon>
        <taxon>Spermatophyta</taxon>
        <taxon>Magnoliopsida</taxon>
        <taxon>eudicotyledons</taxon>
        <taxon>Gunneridae</taxon>
        <taxon>Pentapetalae</taxon>
        <taxon>Caryophyllales</taxon>
        <taxon>Cactineae</taxon>
        <taxon>Cactaceae</taxon>
        <taxon>Cactoideae</taxon>
        <taxon>Echinocereeae</taxon>
        <taxon>Carnegiea</taxon>
    </lineage>
</organism>
<accession>A0A9Q1JNZ6</accession>
<dbReference type="GO" id="GO:0003676">
    <property type="term" value="F:nucleic acid binding"/>
    <property type="evidence" value="ECO:0007669"/>
    <property type="project" value="InterPro"/>
</dbReference>
<evidence type="ECO:0000256" key="1">
    <source>
        <dbReference type="PROSITE-ProRule" id="PRU00047"/>
    </source>
</evidence>
<protein>
    <recommendedName>
        <fullName evidence="2">CCHC-type domain-containing protein</fullName>
    </recommendedName>
</protein>
<evidence type="ECO:0000313" key="4">
    <source>
        <dbReference type="Proteomes" id="UP001153076"/>
    </source>
</evidence>
<gene>
    <name evidence="3" type="ORF">Cgig2_017731</name>
</gene>
<feature type="domain" description="CCHC-type" evidence="2">
    <location>
        <begin position="94"/>
        <end position="107"/>
    </location>
</feature>
<comment type="caution">
    <text evidence="3">The sequence shown here is derived from an EMBL/GenBank/DDBJ whole genome shotgun (WGS) entry which is preliminary data.</text>
</comment>
<dbReference type="GO" id="GO:0008270">
    <property type="term" value="F:zinc ion binding"/>
    <property type="evidence" value="ECO:0007669"/>
    <property type="project" value="UniProtKB-KW"/>
</dbReference>
<keyword evidence="4" id="KW-1185">Reference proteome</keyword>